<evidence type="ECO:0000313" key="2">
    <source>
        <dbReference type="EMBL" id="KZS98626.1"/>
    </source>
</evidence>
<dbReference type="InterPro" id="IPR036047">
    <property type="entry name" value="F-box-like_dom_sf"/>
</dbReference>
<evidence type="ECO:0000259" key="1">
    <source>
        <dbReference type="Pfam" id="PF12937"/>
    </source>
</evidence>
<dbReference type="EMBL" id="KV419395">
    <property type="protein sequence ID" value="KZS98626.1"/>
    <property type="molecule type" value="Genomic_DNA"/>
</dbReference>
<feature type="domain" description="F-box" evidence="1">
    <location>
        <begin position="2"/>
        <end position="46"/>
    </location>
</feature>
<dbReference type="Proteomes" id="UP000076722">
    <property type="component" value="Unassembled WGS sequence"/>
</dbReference>
<keyword evidence="3" id="KW-1185">Reference proteome</keyword>
<protein>
    <recommendedName>
        <fullName evidence="1">F-box domain-containing protein</fullName>
    </recommendedName>
</protein>
<dbReference type="Pfam" id="PF12937">
    <property type="entry name" value="F-box-like"/>
    <property type="match status" value="1"/>
</dbReference>
<name>A0A165A8M3_9AGAM</name>
<accession>A0A165A8M3</accession>
<organism evidence="2 3">
    <name type="scientific">Sistotremastrum niveocremeum HHB9708</name>
    <dbReference type="NCBI Taxonomy" id="1314777"/>
    <lineage>
        <taxon>Eukaryota</taxon>
        <taxon>Fungi</taxon>
        <taxon>Dikarya</taxon>
        <taxon>Basidiomycota</taxon>
        <taxon>Agaricomycotina</taxon>
        <taxon>Agaricomycetes</taxon>
        <taxon>Sistotremastrales</taxon>
        <taxon>Sistotremastraceae</taxon>
        <taxon>Sertulicium</taxon>
        <taxon>Sertulicium niveocremeum</taxon>
    </lineage>
</organism>
<dbReference type="SUPFAM" id="SSF81383">
    <property type="entry name" value="F-box domain"/>
    <property type="match status" value="1"/>
</dbReference>
<reference evidence="2 3" key="1">
    <citation type="journal article" date="2016" name="Mol. Biol. Evol.">
        <title>Comparative Genomics of Early-Diverging Mushroom-Forming Fungi Provides Insights into the Origins of Lignocellulose Decay Capabilities.</title>
        <authorList>
            <person name="Nagy L.G."/>
            <person name="Riley R."/>
            <person name="Tritt A."/>
            <person name="Adam C."/>
            <person name="Daum C."/>
            <person name="Floudas D."/>
            <person name="Sun H."/>
            <person name="Yadav J.S."/>
            <person name="Pangilinan J."/>
            <person name="Larsson K.H."/>
            <person name="Matsuura K."/>
            <person name="Barry K."/>
            <person name="Labutti K."/>
            <person name="Kuo R."/>
            <person name="Ohm R.A."/>
            <person name="Bhattacharya S.S."/>
            <person name="Shirouzu T."/>
            <person name="Yoshinaga Y."/>
            <person name="Martin F.M."/>
            <person name="Grigoriev I.V."/>
            <person name="Hibbett D.S."/>
        </authorList>
    </citation>
    <scope>NUCLEOTIDE SEQUENCE [LARGE SCALE GENOMIC DNA]</scope>
    <source>
        <strain evidence="2 3">HHB9708</strain>
    </source>
</reference>
<dbReference type="OrthoDB" id="3157235at2759"/>
<evidence type="ECO:0000313" key="3">
    <source>
        <dbReference type="Proteomes" id="UP000076722"/>
    </source>
</evidence>
<sequence>MLCSLPSDILLNIVNSGLDVCDVWTLRETCKDLYEFVSTRELWHMLAREILRRRPLALPSFVMLSTASLPTLVSAVTLSARVERSCLMPKVGLRRPIKKTSLPGSIIYTLCLPGGQYVLLAFANGDLLCWDLDKGCPIARHQTDGGINLMRCVSVDGKICEYVLGMVFASPESCEPSEDLMRLAVVRLRIPANPLENARFIEYPSHPVSFPVTGCFVQGDIVGLIGIISSTGTVGMLLLDRQSAVVVRVDTGVPTFSEGPGSYLDAVASPSEVILYREDPFGSHSYHYTTSSLIRLFSSPHLSEDARKETRQSFLPNVAFFPPQESKAFVFSDDSTICALHSCEIMEPWTEGGPISCLSTCYETDTNQRDQFTSINHHFFDPSRPSGAIIHRTFHSCLRTQEHIRVNERGVELIVLGSHGRHGAWLIDGDDGPLLQVATFPLEEKGHFTASNQAHIKAVEIEEGDLSQVDSIELEDAMGTLILTTPTHILVYQLN</sequence>
<gene>
    <name evidence="2" type="ORF">SISNIDRAFT_154294</name>
</gene>
<proteinExistence type="predicted"/>
<dbReference type="AlphaFoldDB" id="A0A165A8M3"/>
<dbReference type="InterPro" id="IPR001810">
    <property type="entry name" value="F-box_dom"/>
</dbReference>